<feature type="region of interest" description="Disordered" evidence="1">
    <location>
        <begin position="240"/>
        <end position="300"/>
    </location>
</feature>
<dbReference type="OrthoDB" id="5421247at2759"/>
<feature type="compositionally biased region" description="Low complexity" evidence="1">
    <location>
        <begin position="241"/>
        <end position="282"/>
    </location>
</feature>
<evidence type="ECO:0000313" key="3">
    <source>
        <dbReference type="Proteomes" id="UP000028045"/>
    </source>
</evidence>
<name>A0A084BBH7_STACB</name>
<organism evidence="2 3">
    <name type="scientific">Stachybotrys chartarum (strain CBS 109288 / IBT 7711)</name>
    <name type="common">Toxic black mold</name>
    <name type="synonym">Stilbospora chartarum</name>
    <dbReference type="NCBI Taxonomy" id="1280523"/>
    <lineage>
        <taxon>Eukaryota</taxon>
        <taxon>Fungi</taxon>
        <taxon>Dikarya</taxon>
        <taxon>Ascomycota</taxon>
        <taxon>Pezizomycotina</taxon>
        <taxon>Sordariomycetes</taxon>
        <taxon>Hypocreomycetidae</taxon>
        <taxon>Hypocreales</taxon>
        <taxon>Stachybotryaceae</taxon>
        <taxon>Stachybotrys</taxon>
    </lineage>
</organism>
<dbReference type="Proteomes" id="UP000028045">
    <property type="component" value="Unassembled WGS sequence"/>
</dbReference>
<dbReference type="EMBL" id="KL647405">
    <property type="protein sequence ID" value="KEY74906.1"/>
    <property type="molecule type" value="Genomic_DNA"/>
</dbReference>
<evidence type="ECO:0000313" key="2">
    <source>
        <dbReference type="EMBL" id="KEY74906.1"/>
    </source>
</evidence>
<protein>
    <submittedName>
        <fullName evidence="2">Uncharacterized protein</fullName>
    </submittedName>
</protein>
<gene>
    <name evidence="2" type="ORF">S7711_01264</name>
</gene>
<accession>A0A084BBH7</accession>
<dbReference type="HOGENOM" id="CLU_727695_0_0_1"/>
<proteinExistence type="predicted"/>
<dbReference type="AlphaFoldDB" id="A0A084BBH7"/>
<evidence type="ECO:0000256" key="1">
    <source>
        <dbReference type="SAM" id="MobiDB-lite"/>
    </source>
</evidence>
<keyword evidence="3" id="KW-1185">Reference proteome</keyword>
<reference evidence="2 3" key="1">
    <citation type="journal article" date="2014" name="BMC Genomics">
        <title>Comparative genome sequencing reveals chemotype-specific gene clusters in the toxigenic black mold Stachybotrys.</title>
        <authorList>
            <person name="Semeiks J."/>
            <person name="Borek D."/>
            <person name="Otwinowski Z."/>
            <person name="Grishin N.V."/>
        </authorList>
    </citation>
    <scope>NUCLEOTIDE SEQUENCE [LARGE SCALE GENOMIC DNA]</scope>
    <source>
        <strain evidence="3">CBS 109288 / IBT 7711</strain>
    </source>
</reference>
<sequence>MAPQSTGTVRRQSAQFRAAPSPTVGQLEQAALHILRLICDVAHLENTTVAIIGDLAVCKYLPNHSFISSIDFIISKSSSPARVTKDLLGHPMSPLVDKSGDVYYQHPSGWEVEVKLIPDWVCPYLPTAARPAGQDPSALPYISLEDLIVFKVDACGLRESLSSKRQEACEAAALLHLASEHAPLILEASKLERIEQDLSEVVQFCSPENTKAWWQLSLGIQPDHQRSTQEIFSELSDHVFSRPSTSSPVSNNSSISRSSSYMSSTSSASTSSSVSSLSSESTGRPHKMSSTGNAALRHKRGISTGGTAAKMTLDAAMQQLHIERSKSPGVALTVRI</sequence>